<proteinExistence type="predicted"/>
<accession>A0A508T2B3</accession>
<protein>
    <recommendedName>
        <fullName evidence="3">Class I SAM-dependent methyltransferase</fullName>
    </recommendedName>
</protein>
<evidence type="ECO:0000313" key="2">
    <source>
        <dbReference type="Proteomes" id="UP000328092"/>
    </source>
</evidence>
<name>A0A508T2B3_9BRAD</name>
<organism evidence="1 2">
    <name type="scientific">Bradyrhizobium ivorense</name>
    <dbReference type="NCBI Taxonomy" id="2511166"/>
    <lineage>
        <taxon>Bacteria</taxon>
        <taxon>Pseudomonadati</taxon>
        <taxon>Pseudomonadota</taxon>
        <taxon>Alphaproteobacteria</taxon>
        <taxon>Hyphomicrobiales</taxon>
        <taxon>Nitrobacteraceae</taxon>
        <taxon>Bradyrhizobium</taxon>
    </lineage>
</organism>
<evidence type="ECO:0000313" key="1">
    <source>
        <dbReference type="EMBL" id="VIO69159.1"/>
    </source>
</evidence>
<comment type="caution">
    <text evidence="1">The sequence shown here is derived from an EMBL/GenBank/DDBJ whole genome shotgun (WGS) entry which is preliminary data.</text>
</comment>
<keyword evidence="2" id="KW-1185">Reference proteome</keyword>
<dbReference type="Proteomes" id="UP000328092">
    <property type="component" value="Unassembled WGS sequence"/>
</dbReference>
<dbReference type="Gene3D" id="3.40.50.150">
    <property type="entry name" value="Vaccinia Virus protein VP39"/>
    <property type="match status" value="1"/>
</dbReference>
<dbReference type="SUPFAM" id="SSF53335">
    <property type="entry name" value="S-adenosyl-L-methionine-dependent methyltransferases"/>
    <property type="match status" value="1"/>
</dbReference>
<dbReference type="AlphaFoldDB" id="A0A508T2B3"/>
<dbReference type="InterPro" id="IPR029063">
    <property type="entry name" value="SAM-dependent_MTases_sf"/>
</dbReference>
<dbReference type="EMBL" id="CAADFC020000009">
    <property type="protein sequence ID" value="VIO69159.1"/>
    <property type="molecule type" value="Genomic_DNA"/>
</dbReference>
<reference evidence="1" key="1">
    <citation type="submission" date="2019-02" db="EMBL/GenBank/DDBJ databases">
        <authorList>
            <person name="Pothier F.J."/>
        </authorList>
    </citation>
    <scope>NUCLEOTIDE SEQUENCE</scope>
    <source>
        <strain evidence="1">CI-1B</strain>
    </source>
</reference>
<gene>
    <name evidence="1" type="ORF">CI1B_25350</name>
</gene>
<sequence>MIVLRRRMLLSACRFCCRIGGCKTDLYTNVRASTKAPAVDSLTNEMGEIALRIDFSHINRSKAIFYDIYASDDPRAYFSILGDLDYMIPDVAEPVVRQILAAKASATGLKPVVLDVGCSYGINAAVHRFPLTFGGLRHRYARREMRAISSETLVSLDRSFYAAWPDVGLARFIGLDVSARAISYAKSVGLLEQGIVADLEKEALSTDSARILRSVDVILSTGCIGYVTEKTFSEILDATEKQPWIISFVLRMFPFESLAEAFAKRGLVTERLTGATFIQRRFRDAEEFESCLASLAALGVDATGLESEGLFHADLILSRPEADARATPLEDVVTVASGRGRPIGPRYVHVESNEGLQVALEP</sequence>
<evidence type="ECO:0008006" key="3">
    <source>
        <dbReference type="Google" id="ProtNLM"/>
    </source>
</evidence>